<proteinExistence type="predicted"/>
<evidence type="ECO:0000259" key="8">
    <source>
        <dbReference type="PROSITE" id="PS51078"/>
    </source>
</evidence>
<dbReference type="EMBL" id="FSQT01000001">
    <property type="protein sequence ID" value="SIM59585.1"/>
    <property type="molecule type" value="Genomic_DNA"/>
</dbReference>
<dbReference type="GO" id="GO:0003700">
    <property type="term" value="F:DNA-binding transcription factor activity"/>
    <property type="evidence" value="ECO:0007669"/>
    <property type="project" value="TreeGrafter"/>
</dbReference>
<feature type="domain" description="HTH iclR-type" evidence="7">
    <location>
        <begin position="8"/>
        <end position="70"/>
    </location>
</feature>
<dbReference type="SUPFAM" id="SSF46785">
    <property type="entry name" value="Winged helix' DNA-binding domain"/>
    <property type="match status" value="1"/>
</dbReference>
<evidence type="ECO:0000256" key="5">
    <source>
        <dbReference type="ARBA" id="ARBA00058938"/>
    </source>
</evidence>
<dbReference type="InterPro" id="IPR036390">
    <property type="entry name" value="WH_DNA-bd_sf"/>
</dbReference>
<dbReference type="PROSITE" id="PS51078">
    <property type="entry name" value="ICLR_ED"/>
    <property type="match status" value="1"/>
</dbReference>
<dbReference type="PROSITE" id="PS51077">
    <property type="entry name" value="HTH_ICLR"/>
    <property type="match status" value="1"/>
</dbReference>
<dbReference type="PANTHER" id="PTHR30136">
    <property type="entry name" value="HELIX-TURN-HELIX TRANSCRIPTIONAL REGULATOR, ICLR FAMILY"/>
    <property type="match status" value="1"/>
</dbReference>
<dbReference type="InterPro" id="IPR050707">
    <property type="entry name" value="HTH_MetabolicPath_Reg"/>
</dbReference>
<keyword evidence="2" id="KW-0805">Transcription regulation</keyword>
<sequence>MPAEPGSNQSVERALTVLRALAAGRTELRVSDVARATGLGLSTASRLLATLEGMGFVDRNPVSGLYRLGLDMVSFGGAVLNNHPVHREARQTAQDLAAELGLGVNVALRRGDRLFYLLNFEGRQAPRPFLLAGQYNPLHATGLGKALLTGLTGDERRTLLPDAALHAYTHRTITTHEQLDEELTRTLSRGYATEIEELALGRACIAAAIRDGSGEVVAALSVSGPLSAIDLPNRETELVQSVIEAADSVSINLGYVGPAHVVPQQAVASEVVS</sequence>
<dbReference type="InterPro" id="IPR014757">
    <property type="entry name" value="Tscrpt_reg_IclR_C"/>
</dbReference>
<dbReference type="Gene3D" id="1.10.10.10">
    <property type="entry name" value="Winged helix-like DNA-binding domain superfamily/Winged helix DNA-binding domain"/>
    <property type="match status" value="1"/>
</dbReference>
<dbReference type="Pfam" id="PF09339">
    <property type="entry name" value="HTH_IclR"/>
    <property type="match status" value="1"/>
</dbReference>
<evidence type="ECO:0000313" key="10">
    <source>
        <dbReference type="Proteomes" id="UP000185124"/>
    </source>
</evidence>
<dbReference type="GO" id="GO:0003677">
    <property type="term" value="F:DNA binding"/>
    <property type="evidence" value="ECO:0007669"/>
    <property type="project" value="UniProtKB-KW"/>
</dbReference>
<dbReference type="PANTHER" id="PTHR30136:SF24">
    <property type="entry name" value="HTH-TYPE TRANSCRIPTIONAL REPRESSOR ALLR"/>
    <property type="match status" value="1"/>
</dbReference>
<keyword evidence="1" id="KW-0319">Glycerol metabolism</keyword>
<organism evidence="9 10">
    <name type="scientific">Micromonospora cremea</name>
    <dbReference type="NCBI Taxonomy" id="709881"/>
    <lineage>
        <taxon>Bacteria</taxon>
        <taxon>Bacillati</taxon>
        <taxon>Actinomycetota</taxon>
        <taxon>Actinomycetes</taxon>
        <taxon>Micromonosporales</taxon>
        <taxon>Micromonosporaceae</taxon>
        <taxon>Micromonospora</taxon>
    </lineage>
</organism>
<protein>
    <recommendedName>
        <fullName evidence="6">Glycerol operon regulatory protein</fullName>
    </recommendedName>
</protein>
<feature type="domain" description="IclR-ED" evidence="8">
    <location>
        <begin position="71"/>
        <end position="255"/>
    </location>
</feature>
<dbReference type="FunFam" id="1.10.10.10:FF:000056">
    <property type="entry name" value="IclR family transcriptional regulator"/>
    <property type="match status" value="1"/>
</dbReference>
<keyword evidence="3 9" id="KW-0238">DNA-binding</keyword>
<gene>
    <name evidence="9" type="ORF">SAMN04489832_0879</name>
</gene>
<accession>A0A1N5UHA0</accession>
<comment type="function">
    <text evidence="5">May be an activator protein for the gylABX operon.</text>
</comment>
<dbReference type="SUPFAM" id="SSF55781">
    <property type="entry name" value="GAF domain-like"/>
    <property type="match status" value="1"/>
</dbReference>
<dbReference type="GO" id="GO:0045892">
    <property type="term" value="P:negative regulation of DNA-templated transcription"/>
    <property type="evidence" value="ECO:0007669"/>
    <property type="project" value="TreeGrafter"/>
</dbReference>
<dbReference type="STRING" id="709881.SAMN04489832_0879"/>
<dbReference type="Gene3D" id="3.30.450.40">
    <property type="match status" value="1"/>
</dbReference>
<dbReference type="Proteomes" id="UP000185124">
    <property type="component" value="Unassembled WGS sequence"/>
</dbReference>
<dbReference type="InterPro" id="IPR005471">
    <property type="entry name" value="Tscrpt_reg_IclR_N"/>
</dbReference>
<name>A0A1N5UHA0_9ACTN</name>
<evidence type="ECO:0000256" key="3">
    <source>
        <dbReference type="ARBA" id="ARBA00023125"/>
    </source>
</evidence>
<dbReference type="Pfam" id="PF01614">
    <property type="entry name" value="IclR_C"/>
    <property type="match status" value="1"/>
</dbReference>
<evidence type="ECO:0000256" key="6">
    <source>
        <dbReference type="ARBA" id="ARBA00070406"/>
    </source>
</evidence>
<dbReference type="AlphaFoldDB" id="A0A1N5UHA0"/>
<evidence type="ECO:0000256" key="2">
    <source>
        <dbReference type="ARBA" id="ARBA00023015"/>
    </source>
</evidence>
<evidence type="ECO:0000256" key="4">
    <source>
        <dbReference type="ARBA" id="ARBA00023163"/>
    </source>
</evidence>
<evidence type="ECO:0000313" key="9">
    <source>
        <dbReference type="EMBL" id="SIM59585.1"/>
    </source>
</evidence>
<keyword evidence="4" id="KW-0804">Transcription</keyword>
<dbReference type="InterPro" id="IPR036388">
    <property type="entry name" value="WH-like_DNA-bd_sf"/>
</dbReference>
<dbReference type="RefSeq" id="WP_074308914.1">
    <property type="nucleotide sequence ID" value="NZ_FSQT01000001.1"/>
</dbReference>
<dbReference type="GO" id="GO:0006071">
    <property type="term" value="P:glycerol metabolic process"/>
    <property type="evidence" value="ECO:0007669"/>
    <property type="project" value="UniProtKB-KW"/>
</dbReference>
<evidence type="ECO:0000259" key="7">
    <source>
        <dbReference type="PROSITE" id="PS51077"/>
    </source>
</evidence>
<keyword evidence="10" id="KW-1185">Reference proteome</keyword>
<reference evidence="10" key="1">
    <citation type="submission" date="2016-12" db="EMBL/GenBank/DDBJ databases">
        <authorList>
            <person name="Varghese N."/>
            <person name="Submissions S."/>
        </authorList>
    </citation>
    <scope>NUCLEOTIDE SEQUENCE [LARGE SCALE GENOMIC DNA]</scope>
    <source>
        <strain evidence="10">DSM 45599</strain>
    </source>
</reference>
<dbReference type="OrthoDB" id="7274111at2"/>
<dbReference type="SMART" id="SM00346">
    <property type="entry name" value="HTH_ICLR"/>
    <property type="match status" value="1"/>
</dbReference>
<dbReference type="InterPro" id="IPR029016">
    <property type="entry name" value="GAF-like_dom_sf"/>
</dbReference>
<evidence type="ECO:0000256" key="1">
    <source>
        <dbReference type="ARBA" id="ARBA00022798"/>
    </source>
</evidence>